<dbReference type="GO" id="GO:0005829">
    <property type="term" value="C:cytosol"/>
    <property type="evidence" value="ECO:0007669"/>
    <property type="project" value="TreeGrafter"/>
</dbReference>
<dbReference type="SFLD" id="SFLDS00003">
    <property type="entry name" value="Haloacid_Dehalogenase"/>
    <property type="match status" value="1"/>
</dbReference>
<dbReference type="InterPro" id="IPR023214">
    <property type="entry name" value="HAD_sf"/>
</dbReference>
<dbReference type="eggNOG" id="COG0546">
    <property type="taxonomic scope" value="Bacteria"/>
</dbReference>
<organism evidence="1 2">
    <name type="scientific">Cutibacterium granulosum</name>
    <dbReference type="NCBI Taxonomy" id="33011"/>
    <lineage>
        <taxon>Bacteria</taxon>
        <taxon>Bacillati</taxon>
        <taxon>Actinomycetota</taxon>
        <taxon>Actinomycetes</taxon>
        <taxon>Propionibacteriales</taxon>
        <taxon>Propionibacteriaceae</taxon>
        <taxon>Cutibacterium</taxon>
    </lineage>
</organism>
<name>A0A239WFR9_9ACTN</name>
<dbReference type="GO" id="GO:0008967">
    <property type="term" value="F:phosphoglycolate phosphatase activity"/>
    <property type="evidence" value="ECO:0007669"/>
    <property type="project" value="TreeGrafter"/>
</dbReference>
<sequence>MRNIIWDMGGTLIDTYPQVARTLASCVNDHVDASRSPGGSVPDHVTTEAVTELTMVSIDHAIQTLATRHQMDVGVLKQAYADLKERWRTQPAPVMPGARAIMAQVHDSGGLNLVATHRDRTSAQSLFTAVDMRADDLVCAPDGVDRKPSPAMNLLLLGRHGLRPDEVLCVGDRQIDVDAAHAADCPAALLDPTGALSTDAEYHIESLAQLSGLIG</sequence>
<dbReference type="PANTHER" id="PTHR43434">
    <property type="entry name" value="PHOSPHOGLYCOLATE PHOSPHATASE"/>
    <property type="match status" value="1"/>
</dbReference>
<dbReference type="SUPFAM" id="SSF56784">
    <property type="entry name" value="HAD-like"/>
    <property type="match status" value="1"/>
</dbReference>
<dbReference type="InterPro" id="IPR023198">
    <property type="entry name" value="PGP-like_dom2"/>
</dbReference>
<dbReference type="EMBL" id="LT906441">
    <property type="protein sequence ID" value="SNV33049.1"/>
    <property type="molecule type" value="Genomic_DNA"/>
</dbReference>
<dbReference type="InterPro" id="IPR050155">
    <property type="entry name" value="HAD-like_hydrolase_sf"/>
</dbReference>
<dbReference type="Gene3D" id="1.10.150.240">
    <property type="entry name" value="Putative phosphatase, domain 2"/>
    <property type="match status" value="1"/>
</dbReference>
<dbReference type="SFLD" id="SFLDG01129">
    <property type="entry name" value="C1.5:_HAD__Beta-PGM__Phosphata"/>
    <property type="match status" value="1"/>
</dbReference>
<reference evidence="1 2" key="1">
    <citation type="submission" date="2017-06" db="EMBL/GenBank/DDBJ databases">
        <authorList>
            <consortium name="Pathogen Informatics"/>
        </authorList>
    </citation>
    <scope>NUCLEOTIDE SEQUENCE [LARGE SCALE GENOMIC DNA]</scope>
    <source>
        <strain evidence="1 2">NCTC11865</strain>
    </source>
</reference>
<protein>
    <submittedName>
        <fullName evidence="1">Phosphoglycolate phosphatase</fullName>
    </submittedName>
</protein>
<evidence type="ECO:0000313" key="2">
    <source>
        <dbReference type="Proteomes" id="UP000215332"/>
    </source>
</evidence>
<evidence type="ECO:0000313" key="1">
    <source>
        <dbReference type="EMBL" id="SNV33049.1"/>
    </source>
</evidence>
<proteinExistence type="predicted"/>
<accession>A0A239WFR9</accession>
<dbReference type="Proteomes" id="UP000215332">
    <property type="component" value="Chromosome 1"/>
</dbReference>
<dbReference type="RefSeq" id="WP_021105942.1">
    <property type="nucleotide sequence ID" value="NZ_JAWFFS010000009.1"/>
</dbReference>
<gene>
    <name evidence="1" type="ORF">SAMEA4412665_00896</name>
</gene>
<dbReference type="PANTHER" id="PTHR43434:SF25">
    <property type="entry name" value="PHOSPHOGLYCOLATE PHOSPHATASE"/>
    <property type="match status" value="1"/>
</dbReference>
<dbReference type="KEGG" id="cgrn:4412665_00896"/>
<dbReference type="InterPro" id="IPR006439">
    <property type="entry name" value="HAD-SF_hydro_IA"/>
</dbReference>
<dbReference type="AlphaFoldDB" id="A0A239WFR9"/>
<dbReference type="Pfam" id="PF00702">
    <property type="entry name" value="Hydrolase"/>
    <property type="match status" value="1"/>
</dbReference>
<dbReference type="Gene3D" id="3.40.50.1000">
    <property type="entry name" value="HAD superfamily/HAD-like"/>
    <property type="match status" value="1"/>
</dbReference>
<dbReference type="GO" id="GO:0006281">
    <property type="term" value="P:DNA repair"/>
    <property type="evidence" value="ECO:0007669"/>
    <property type="project" value="TreeGrafter"/>
</dbReference>
<dbReference type="InterPro" id="IPR036412">
    <property type="entry name" value="HAD-like_sf"/>
</dbReference>
<dbReference type="NCBIfam" id="TIGR01509">
    <property type="entry name" value="HAD-SF-IA-v3"/>
    <property type="match status" value="1"/>
</dbReference>